<comment type="caution">
    <text evidence="1">The sequence shown here is derived from an EMBL/GenBank/DDBJ whole genome shotgun (WGS) entry which is preliminary data.</text>
</comment>
<dbReference type="Proteomes" id="UP000789702">
    <property type="component" value="Unassembled WGS sequence"/>
</dbReference>
<sequence>MSAIRPELFQSAVKFLKDSQVKSKPLQKRIAFLEYKGLTSDEIEEALRVANDGDISEDFSEDFSDVQGMFLSQPNEIFVSEQMNFTQPPLIQRFDWKDYFIAAVLISSIGYAIADVAKEYFVSFLEILTTDSLEQDRQSFSDQLTTTTEILDVMKFDTQIIKKSIKEQSFEVTNILEILDNVLKDLKCYEENRDIELGTLKEDMDSIRDLIPKLLEESKNFQEQSFTNLQKELKSLKSLANRRGSQIIEALDSSLSTITNMMPTNSESSSNRSSIPELKL</sequence>
<name>A0ACA9N043_9GLOM</name>
<reference evidence="1" key="1">
    <citation type="submission" date="2021-06" db="EMBL/GenBank/DDBJ databases">
        <authorList>
            <person name="Kallberg Y."/>
            <person name="Tangrot J."/>
            <person name="Rosling A."/>
        </authorList>
    </citation>
    <scope>NUCLEOTIDE SEQUENCE</scope>
    <source>
        <strain evidence="1">IL203A</strain>
    </source>
</reference>
<evidence type="ECO:0000313" key="1">
    <source>
        <dbReference type="EMBL" id="CAG8625636.1"/>
    </source>
</evidence>
<keyword evidence="2" id="KW-1185">Reference proteome</keyword>
<dbReference type="EMBL" id="CAJVPU010012687">
    <property type="protein sequence ID" value="CAG8625636.1"/>
    <property type="molecule type" value="Genomic_DNA"/>
</dbReference>
<gene>
    <name evidence="1" type="ORF">DHETER_LOCUS8197</name>
</gene>
<protein>
    <submittedName>
        <fullName evidence="1">13248_t:CDS:1</fullName>
    </submittedName>
</protein>
<feature type="non-terminal residue" evidence="1">
    <location>
        <position position="280"/>
    </location>
</feature>
<evidence type="ECO:0000313" key="2">
    <source>
        <dbReference type="Proteomes" id="UP000789702"/>
    </source>
</evidence>
<accession>A0ACA9N043</accession>
<feature type="non-terminal residue" evidence="1">
    <location>
        <position position="1"/>
    </location>
</feature>
<organism evidence="1 2">
    <name type="scientific">Dentiscutata heterogama</name>
    <dbReference type="NCBI Taxonomy" id="1316150"/>
    <lineage>
        <taxon>Eukaryota</taxon>
        <taxon>Fungi</taxon>
        <taxon>Fungi incertae sedis</taxon>
        <taxon>Mucoromycota</taxon>
        <taxon>Glomeromycotina</taxon>
        <taxon>Glomeromycetes</taxon>
        <taxon>Diversisporales</taxon>
        <taxon>Gigasporaceae</taxon>
        <taxon>Dentiscutata</taxon>
    </lineage>
</organism>
<proteinExistence type="predicted"/>